<dbReference type="InterPro" id="IPR036388">
    <property type="entry name" value="WH-like_DNA-bd_sf"/>
</dbReference>
<dbReference type="Proteomes" id="UP000467193">
    <property type="component" value="Chromosome"/>
</dbReference>
<accession>A0A7I7QSB5</accession>
<dbReference type="SUPFAM" id="SSF53697">
    <property type="entry name" value="SIS domain"/>
    <property type="match status" value="1"/>
</dbReference>
<dbReference type="GO" id="GO:0003677">
    <property type="term" value="F:DNA binding"/>
    <property type="evidence" value="ECO:0007669"/>
    <property type="project" value="UniProtKB-KW"/>
</dbReference>
<dbReference type="AlphaFoldDB" id="A0A7I7QSB5"/>
<keyword evidence="3" id="KW-0804">Transcription</keyword>
<protein>
    <submittedName>
        <fullName evidence="6">RpiR family transcriptional regulator</fullName>
    </submittedName>
</protein>
<reference evidence="6 7" key="1">
    <citation type="journal article" date="2019" name="Emerg. Microbes Infect.">
        <title>Comprehensive subspecies identification of 175 nontuberculous mycobacteria species based on 7547 genomic profiles.</title>
        <authorList>
            <person name="Matsumoto Y."/>
            <person name="Kinjo T."/>
            <person name="Motooka D."/>
            <person name="Nabeya D."/>
            <person name="Jung N."/>
            <person name="Uechi K."/>
            <person name="Horii T."/>
            <person name="Iida T."/>
            <person name="Fujita J."/>
            <person name="Nakamura S."/>
        </authorList>
    </citation>
    <scope>NUCLEOTIDE SEQUENCE [LARGE SCALE GENOMIC DNA]</scope>
    <source>
        <strain evidence="6 7">JCM 17899</strain>
    </source>
</reference>
<dbReference type="SUPFAM" id="SSF46689">
    <property type="entry name" value="Homeodomain-like"/>
    <property type="match status" value="1"/>
</dbReference>
<dbReference type="InterPro" id="IPR001347">
    <property type="entry name" value="SIS_dom"/>
</dbReference>
<evidence type="ECO:0000313" key="6">
    <source>
        <dbReference type="EMBL" id="BBY28950.1"/>
    </source>
</evidence>
<dbReference type="InterPro" id="IPR047640">
    <property type="entry name" value="RpiR-like"/>
</dbReference>
<dbReference type="GO" id="GO:0097367">
    <property type="term" value="F:carbohydrate derivative binding"/>
    <property type="evidence" value="ECO:0007669"/>
    <property type="project" value="InterPro"/>
</dbReference>
<dbReference type="Pfam" id="PF01380">
    <property type="entry name" value="SIS"/>
    <property type="match status" value="1"/>
</dbReference>
<evidence type="ECO:0000259" key="4">
    <source>
        <dbReference type="PROSITE" id="PS51071"/>
    </source>
</evidence>
<dbReference type="Gene3D" id="1.10.10.10">
    <property type="entry name" value="Winged helix-like DNA-binding domain superfamily/Winged helix DNA-binding domain"/>
    <property type="match status" value="1"/>
</dbReference>
<evidence type="ECO:0000259" key="5">
    <source>
        <dbReference type="PROSITE" id="PS51464"/>
    </source>
</evidence>
<proteinExistence type="predicted"/>
<feature type="domain" description="SIS" evidence="5">
    <location>
        <begin position="123"/>
        <end position="261"/>
    </location>
</feature>
<gene>
    <name evidence="6" type="ORF">MSEDJ_30460</name>
</gene>
<evidence type="ECO:0000256" key="3">
    <source>
        <dbReference type="ARBA" id="ARBA00023163"/>
    </source>
</evidence>
<dbReference type="PROSITE" id="PS51071">
    <property type="entry name" value="HTH_RPIR"/>
    <property type="match status" value="1"/>
</dbReference>
<evidence type="ECO:0000256" key="1">
    <source>
        <dbReference type="ARBA" id="ARBA00023015"/>
    </source>
</evidence>
<dbReference type="PANTHER" id="PTHR30514">
    <property type="entry name" value="GLUCOKINASE"/>
    <property type="match status" value="1"/>
</dbReference>
<dbReference type="Pfam" id="PF01418">
    <property type="entry name" value="HTH_6"/>
    <property type="match status" value="1"/>
</dbReference>
<evidence type="ECO:0000313" key="7">
    <source>
        <dbReference type="Proteomes" id="UP000467193"/>
    </source>
</evidence>
<dbReference type="InterPro" id="IPR046348">
    <property type="entry name" value="SIS_dom_sf"/>
</dbReference>
<organism evidence="6 7">
    <name type="scientific">Mycolicibacterium sediminis</name>
    <dbReference type="NCBI Taxonomy" id="1286180"/>
    <lineage>
        <taxon>Bacteria</taxon>
        <taxon>Bacillati</taxon>
        <taxon>Actinomycetota</taxon>
        <taxon>Actinomycetes</taxon>
        <taxon>Mycobacteriales</taxon>
        <taxon>Mycobacteriaceae</taxon>
        <taxon>Mycolicibacterium</taxon>
    </lineage>
</organism>
<sequence length="285" mass="31531">MPEDESLPERIRRKKNQLSVSQQKVARYCLTNSQKAGTLAALRIAEELEVSESTVVRFAVKMGYRGFPDMQAAIRRAWESRAEEEQPVARGQIAGKAADSLRVDLNSLQQTIAALDLGRLAGAADALVKAQRIHVCGFRTSFSLAFLAEFHMRQVHRSVRLIDGVGGTQPDDVALIEPDDALLAFTFPVYDDRTIDTIERAVDVGAQTVVVTDSALAPLPIARQLHTLTVRHDSVTFFNSTVAATALLNALVVRMVELRTDAEPGFEERITDHFQQKRSPARDRP</sequence>
<evidence type="ECO:0000256" key="2">
    <source>
        <dbReference type="ARBA" id="ARBA00023125"/>
    </source>
</evidence>
<dbReference type="InterPro" id="IPR009057">
    <property type="entry name" value="Homeodomain-like_sf"/>
</dbReference>
<dbReference type="GO" id="GO:1901135">
    <property type="term" value="P:carbohydrate derivative metabolic process"/>
    <property type="evidence" value="ECO:0007669"/>
    <property type="project" value="InterPro"/>
</dbReference>
<keyword evidence="7" id="KW-1185">Reference proteome</keyword>
<dbReference type="InterPro" id="IPR000281">
    <property type="entry name" value="HTH_RpiR"/>
</dbReference>
<dbReference type="RefSeq" id="WP_264002377.1">
    <property type="nucleotide sequence ID" value="NZ_BAABFJ010000003.1"/>
</dbReference>
<dbReference type="Gene3D" id="3.40.50.10490">
    <property type="entry name" value="Glucose-6-phosphate isomerase like protein, domain 1"/>
    <property type="match status" value="1"/>
</dbReference>
<feature type="domain" description="HTH rpiR-type" evidence="4">
    <location>
        <begin position="5"/>
        <end position="81"/>
    </location>
</feature>
<keyword evidence="1" id="KW-0805">Transcription regulation</keyword>
<dbReference type="EMBL" id="AP022588">
    <property type="protein sequence ID" value="BBY28950.1"/>
    <property type="molecule type" value="Genomic_DNA"/>
</dbReference>
<dbReference type="CDD" id="cd05013">
    <property type="entry name" value="SIS_RpiR"/>
    <property type="match status" value="1"/>
</dbReference>
<dbReference type="KEGG" id="msei:MSEDJ_30460"/>
<dbReference type="InterPro" id="IPR035472">
    <property type="entry name" value="RpiR-like_SIS"/>
</dbReference>
<keyword evidence="2" id="KW-0238">DNA-binding</keyword>
<dbReference type="PANTHER" id="PTHR30514:SF18">
    <property type="entry name" value="RPIR-FAMILY TRANSCRIPTIONAL REGULATOR"/>
    <property type="match status" value="1"/>
</dbReference>
<dbReference type="PROSITE" id="PS51464">
    <property type="entry name" value="SIS"/>
    <property type="match status" value="1"/>
</dbReference>
<dbReference type="GO" id="GO:0003700">
    <property type="term" value="F:DNA-binding transcription factor activity"/>
    <property type="evidence" value="ECO:0007669"/>
    <property type="project" value="InterPro"/>
</dbReference>
<name>A0A7I7QSB5_9MYCO</name>